<dbReference type="eggNOG" id="COG0177">
    <property type="taxonomic scope" value="Bacteria"/>
</dbReference>
<organism evidence="1 2">
    <name type="scientific">Borrelia anserina BA2</name>
    <dbReference type="NCBI Taxonomy" id="1313293"/>
    <lineage>
        <taxon>Bacteria</taxon>
        <taxon>Pseudomonadati</taxon>
        <taxon>Spirochaetota</taxon>
        <taxon>Spirochaetia</taxon>
        <taxon>Spirochaetales</taxon>
        <taxon>Borreliaceae</taxon>
        <taxon>Borrelia</taxon>
    </lineage>
</organism>
<evidence type="ECO:0000313" key="1">
    <source>
        <dbReference type="EMBL" id="AHH08505.1"/>
    </source>
</evidence>
<sequence length="270" mass="31827">MIMQKNKDTMLEILEFIYSKYNKQEFIHPDPLEFLYKYTNKEDIELAGLISSSIALGRVEQILAAIDTVLKPLGNKPSETLKTLKKKDLYIIYKDFTYRFFKTEDIVNLLMSLKKIKEKYLTIENLLYNIYKKNQNLISSLEDLITQMENINGHPFGIILPKPSRGSACKRLFLFLRWMIRKDDVDLGIWNKFNPSNLIVPMDTHMIDISSKLFNLQTTKNVSLKRAIEITKHFSKMNKDDPVKYDFSLTRFGINRKFNKKELFTNLFKL</sequence>
<reference evidence="1 2" key="1">
    <citation type="submission" date="2013-04" db="EMBL/GenBank/DDBJ databases">
        <title>Comparative Genomics of Relapsing Fever Spirochetes.</title>
        <authorList>
            <person name="Schwan T.G."/>
            <person name="Raffel S.J."/>
            <person name="Porcella S.F."/>
            <person name="Martens C.A."/>
            <person name="Bruno D.P."/>
            <person name="Rickefs S.M."/>
            <person name="Barbian K.B."/>
        </authorList>
    </citation>
    <scope>NUCLEOTIDE SEQUENCE [LARGE SCALE GENOMIC DNA]</scope>
    <source>
        <strain evidence="1 2">BA2</strain>
    </source>
</reference>
<gene>
    <name evidence="1" type="ORF">BAN_0062400</name>
</gene>
<dbReference type="PATRIC" id="fig|1313293.3.peg.550"/>
<dbReference type="Pfam" id="PF09674">
    <property type="entry name" value="DUF2400"/>
    <property type="match status" value="1"/>
</dbReference>
<evidence type="ECO:0008006" key="3">
    <source>
        <dbReference type="Google" id="ProtNLM"/>
    </source>
</evidence>
<evidence type="ECO:0000313" key="2">
    <source>
        <dbReference type="Proteomes" id="UP000019262"/>
    </source>
</evidence>
<dbReference type="EMBL" id="CP005829">
    <property type="protein sequence ID" value="AHH08505.1"/>
    <property type="molecule type" value="Genomic_DNA"/>
</dbReference>
<dbReference type="InterPro" id="IPR014127">
    <property type="entry name" value="CHP02757"/>
</dbReference>
<dbReference type="NCBIfam" id="TIGR02757">
    <property type="entry name" value="TIGR02757 family protein"/>
    <property type="match status" value="1"/>
</dbReference>
<accession>W5SNQ1</accession>
<protein>
    <recommendedName>
        <fullName evidence="3">TIGR02757 family protein</fullName>
    </recommendedName>
</protein>
<dbReference type="AlphaFoldDB" id="W5SNQ1"/>
<proteinExistence type="predicted"/>
<name>W5SNQ1_BORAN</name>
<dbReference type="Proteomes" id="UP000019262">
    <property type="component" value="Chromosome"/>
</dbReference>
<dbReference type="HOGENOM" id="CLU_064298_0_0_12"/>